<dbReference type="GO" id="GO:0006508">
    <property type="term" value="P:proteolysis"/>
    <property type="evidence" value="ECO:0007669"/>
    <property type="project" value="InterPro"/>
</dbReference>
<evidence type="ECO:0000256" key="2">
    <source>
        <dbReference type="ARBA" id="ARBA00004141"/>
    </source>
</evidence>
<comment type="cofactor">
    <cofactor evidence="1">
        <name>Zn(2+)</name>
        <dbReference type="ChEBI" id="CHEBI:29105"/>
    </cofactor>
</comment>
<dbReference type="RefSeq" id="WP_037274244.1">
    <property type="nucleotide sequence ID" value="NZ_QHKI01000078.1"/>
</dbReference>
<keyword evidence="5 7" id="KW-1133">Transmembrane helix</keyword>
<feature type="transmembrane region" description="Helical" evidence="7">
    <location>
        <begin position="6"/>
        <end position="28"/>
    </location>
</feature>
<evidence type="ECO:0000256" key="4">
    <source>
        <dbReference type="ARBA" id="ARBA00022692"/>
    </source>
</evidence>
<comment type="similarity">
    <text evidence="3">Belongs to the peptidase M50B family.</text>
</comment>
<accession>A0A428YK25</accession>
<dbReference type="InterPro" id="IPR008915">
    <property type="entry name" value="Peptidase_M50"/>
</dbReference>
<proteinExistence type="inferred from homology"/>
<comment type="caution">
    <text evidence="9">The sequence shown here is derived from an EMBL/GenBank/DDBJ whole genome shotgun (WGS) entry which is preliminary data.</text>
</comment>
<evidence type="ECO:0000256" key="1">
    <source>
        <dbReference type="ARBA" id="ARBA00001947"/>
    </source>
</evidence>
<dbReference type="EMBL" id="QHKI01000078">
    <property type="protein sequence ID" value="RSM67906.1"/>
    <property type="molecule type" value="Genomic_DNA"/>
</dbReference>
<feature type="transmembrane region" description="Helical" evidence="7">
    <location>
        <begin position="68"/>
        <end position="89"/>
    </location>
</feature>
<dbReference type="Proteomes" id="UP000287547">
    <property type="component" value="Unassembled WGS sequence"/>
</dbReference>
<evidence type="ECO:0000259" key="8">
    <source>
        <dbReference type="Pfam" id="PF02163"/>
    </source>
</evidence>
<organism evidence="9 10">
    <name type="scientific">Kibdelosporangium aridum</name>
    <dbReference type="NCBI Taxonomy" id="2030"/>
    <lineage>
        <taxon>Bacteria</taxon>
        <taxon>Bacillati</taxon>
        <taxon>Actinomycetota</taxon>
        <taxon>Actinomycetes</taxon>
        <taxon>Pseudonocardiales</taxon>
        <taxon>Pseudonocardiaceae</taxon>
        <taxon>Kibdelosporangium</taxon>
    </lineage>
</organism>
<evidence type="ECO:0000256" key="3">
    <source>
        <dbReference type="ARBA" id="ARBA00007931"/>
    </source>
</evidence>
<evidence type="ECO:0000256" key="5">
    <source>
        <dbReference type="ARBA" id="ARBA00022989"/>
    </source>
</evidence>
<reference evidence="9 10" key="1">
    <citation type="submission" date="2018-05" db="EMBL/GenBank/DDBJ databases">
        <title>Evolution of GPA BGCs.</title>
        <authorList>
            <person name="Waglechner N."/>
            <person name="Wright G.D."/>
        </authorList>
    </citation>
    <scope>NUCLEOTIDE SEQUENCE [LARGE SCALE GENOMIC DNA]</scope>
    <source>
        <strain evidence="9 10">A82846</strain>
    </source>
</reference>
<keyword evidence="6 7" id="KW-0472">Membrane</keyword>
<evidence type="ECO:0000313" key="9">
    <source>
        <dbReference type="EMBL" id="RSM67906.1"/>
    </source>
</evidence>
<comment type="subcellular location">
    <subcellularLocation>
        <location evidence="2">Membrane</location>
        <topology evidence="2">Multi-pass membrane protein</topology>
    </subcellularLocation>
</comment>
<name>A0A428YK25_KIBAR</name>
<dbReference type="Pfam" id="PF02163">
    <property type="entry name" value="Peptidase_M50"/>
    <property type="match status" value="1"/>
</dbReference>
<dbReference type="GO" id="GO:0016020">
    <property type="term" value="C:membrane"/>
    <property type="evidence" value="ECO:0007669"/>
    <property type="project" value="UniProtKB-SubCell"/>
</dbReference>
<dbReference type="AlphaFoldDB" id="A0A428YK25"/>
<keyword evidence="4 7" id="KW-0812">Transmembrane</keyword>
<evidence type="ECO:0000313" key="10">
    <source>
        <dbReference type="Proteomes" id="UP000287547"/>
    </source>
</evidence>
<protein>
    <recommendedName>
        <fullName evidence="8">Peptidase M50 domain-containing protein</fullName>
    </recommendedName>
</protein>
<gene>
    <name evidence="9" type="ORF">DMH04_47920</name>
</gene>
<sequence>MLGTPAVLSVALVWTAALNVLLSVVNLLPGKSMNGGQMLMALLWHMTGDRRRATAPAAGIGRTTSATFILAGLTMIFGAGSTGGFSLLLPGLPLTRQKRKADTAAIPRGR</sequence>
<evidence type="ECO:0000256" key="7">
    <source>
        <dbReference type="SAM" id="Phobius"/>
    </source>
</evidence>
<feature type="domain" description="Peptidase M50" evidence="8">
    <location>
        <begin position="10"/>
        <end position="54"/>
    </location>
</feature>
<evidence type="ECO:0000256" key="6">
    <source>
        <dbReference type="ARBA" id="ARBA00023136"/>
    </source>
</evidence>